<evidence type="ECO:0000256" key="4">
    <source>
        <dbReference type="ARBA" id="ARBA00022777"/>
    </source>
</evidence>
<dbReference type="InterPro" id="IPR000719">
    <property type="entry name" value="Prot_kinase_dom"/>
</dbReference>
<accession>A0ABP0X389</accession>
<gene>
    <name evidence="8" type="ORF">CSSPJE1EN1_LOCUS18253</name>
</gene>
<evidence type="ECO:0000256" key="1">
    <source>
        <dbReference type="ARBA" id="ARBA00022527"/>
    </source>
</evidence>
<dbReference type="SUPFAM" id="SSF56112">
    <property type="entry name" value="Protein kinase-like (PK-like)"/>
    <property type="match status" value="1"/>
</dbReference>
<keyword evidence="2" id="KW-0808">Transferase</keyword>
<dbReference type="InterPro" id="IPR001245">
    <property type="entry name" value="Ser-Thr/Tyr_kinase_cat_dom"/>
</dbReference>
<dbReference type="Proteomes" id="UP001497444">
    <property type="component" value="Chromosome 5"/>
</dbReference>
<dbReference type="EMBL" id="OZ020100">
    <property type="protein sequence ID" value="CAK9272775.1"/>
    <property type="molecule type" value="Genomic_DNA"/>
</dbReference>
<dbReference type="InterPro" id="IPR051681">
    <property type="entry name" value="Ser/Thr_Kinases-Pseudokinases"/>
</dbReference>
<keyword evidence="1" id="KW-0723">Serine/threonine-protein kinase</keyword>
<dbReference type="PROSITE" id="PS00107">
    <property type="entry name" value="PROTEIN_KINASE_ATP"/>
    <property type="match status" value="1"/>
</dbReference>
<keyword evidence="5 6" id="KW-0067">ATP-binding</keyword>
<evidence type="ECO:0000256" key="6">
    <source>
        <dbReference type="PROSITE-ProRule" id="PRU10141"/>
    </source>
</evidence>
<dbReference type="PROSITE" id="PS00108">
    <property type="entry name" value="PROTEIN_KINASE_ST"/>
    <property type="match status" value="1"/>
</dbReference>
<proteinExistence type="predicted"/>
<name>A0ABP0X389_9BRYO</name>
<protein>
    <recommendedName>
        <fullName evidence="7">Protein kinase domain-containing protein</fullName>
    </recommendedName>
</protein>
<evidence type="ECO:0000256" key="5">
    <source>
        <dbReference type="ARBA" id="ARBA00022840"/>
    </source>
</evidence>
<evidence type="ECO:0000259" key="7">
    <source>
        <dbReference type="PROSITE" id="PS50011"/>
    </source>
</evidence>
<evidence type="ECO:0000313" key="8">
    <source>
        <dbReference type="EMBL" id="CAK9272775.1"/>
    </source>
</evidence>
<keyword evidence="4" id="KW-0418">Kinase</keyword>
<dbReference type="Pfam" id="PF07714">
    <property type="entry name" value="PK_Tyr_Ser-Thr"/>
    <property type="match status" value="1"/>
</dbReference>
<dbReference type="PROSITE" id="PS50011">
    <property type="entry name" value="PROTEIN_KINASE_DOM"/>
    <property type="match status" value="1"/>
</dbReference>
<keyword evidence="3 6" id="KW-0547">Nucleotide-binding</keyword>
<organism evidence="8 9">
    <name type="scientific">Sphagnum jensenii</name>
    <dbReference type="NCBI Taxonomy" id="128206"/>
    <lineage>
        <taxon>Eukaryota</taxon>
        <taxon>Viridiplantae</taxon>
        <taxon>Streptophyta</taxon>
        <taxon>Embryophyta</taxon>
        <taxon>Bryophyta</taxon>
        <taxon>Sphagnophytina</taxon>
        <taxon>Sphagnopsida</taxon>
        <taxon>Sphagnales</taxon>
        <taxon>Sphagnaceae</taxon>
        <taxon>Sphagnum</taxon>
    </lineage>
</organism>
<dbReference type="Gene3D" id="1.10.510.10">
    <property type="entry name" value="Transferase(Phosphotransferase) domain 1"/>
    <property type="match status" value="1"/>
</dbReference>
<dbReference type="SMART" id="SM00220">
    <property type="entry name" value="S_TKc"/>
    <property type="match status" value="1"/>
</dbReference>
<feature type="domain" description="Protein kinase" evidence="7">
    <location>
        <begin position="255"/>
        <end position="535"/>
    </location>
</feature>
<dbReference type="InterPro" id="IPR017441">
    <property type="entry name" value="Protein_kinase_ATP_BS"/>
</dbReference>
<dbReference type="InterPro" id="IPR008271">
    <property type="entry name" value="Ser/Thr_kinase_AS"/>
</dbReference>
<dbReference type="PANTHER" id="PTHR44329:SF260">
    <property type="entry name" value="PROTEIN KINASE DOMAIN-CONTAINING PROTEIN"/>
    <property type="match status" value="1"/>
</dbReference>
<reference evidence="8" key="1">
    <citation type="submission" date="2024-02" db="EMBL/GenBank/DDBJ databases">
        <authorList>
            <consortium name="ELIXIR-Norway"/>
            <consortium name="Elixir Norway"/>
        </authorList>
    </citation>
    <scope>NUCLEOTIDE SEQUENCE</scope>
</reference>
<evidence type="ECO:0000256" key="3">
    <source>
        <dbReference type="ARBA" id="ARBA00022741"/>
    </source>
</evidence>
<feature type="binding site" evidence="6">
    <location>
        <position position="282"/>
    </location>
    <ligand>
        <name>ATP</name>
        <dbReference type="ChEBI" id="CHEBI:30616"/>
    </ligand>
</feature>
<evidence type="ECO:0000256" key="2">
    <source>
        <dbReference type="ARBA" id="ARBA00022679"/>
    </source>
</evidence>
<evidence type="ECO:0000313" key="9">
    <source>
        <dbReference type="Proteomes" id="UP001497444"/>
    </source>
</evidence>
<sequence length="573" mass="65428">MATPLSSALHLCQRIREEYFRNSSGHFRLFFINRQQSMLLFNKVLETENTLEAIQVKLSQLDTKSSGFPNGGPVTQELVHVLKAAQTTIFKDCFCNGRWMESALRQGGDFKETFAEILYDLQWYMMVLRSIFLKWKFLDRWTPPSWLLQQVDCDRNLNERDNDSLLKAAKQDQEDLMGLLRDLKGDHACHGERCTGMDINQQCLASQLLNKMEFEERFQPWPTQEKQNYHKELYKVDGLKLSKWPFVVLANVQDLDKGVLLGEGSFGRVHEAKWLGESYAMKIPKHPSTEALKREIAAVAGVHHPHIMGLLFCAEDAKNSVYVMERMDKSLSQMLTDQSSDSQLSLIGRVSVMLQIAEGMKHLHSKGLVHRDLKTDNILIKCDGPDSESSMLNLGVKPLWIAKISDFGTTKVKMDSTAYANQTMNTGTTMFMAPEMYAVQCADQLPERCHPKKADVYSFGLICFAVLIGEPTPFPVDELLTPTVFKGRVREGKRPQLPDDCPSQLSNLIQQCWNGNPDERPNFQEICTKLRHIKGLLLIGMVKFVRMDDTFLICIRTMKKELNYELHEAYGIA</sequence>
<keyword evidence="9" id="KW-1185">Reference proteome</keyword>
<dbReference type="PANTHER" id="PTHR44329">
    <property type="entry name" value="SERINE/THREONINE-PROTEIN KINASE TNNI3K-RELATED"/>
    <property type="match status" value="1"/>
</dbReference>
<dbReference type="InterPro" id="IPR011009">
    <property type="entry name" value="Kinase-like_dom_sf"/>
</dbReference>